<keyword evidence="1" id="KW-0732">Signal</keyword>
<dbReference type="OrthoDB" id="3361140at2759"/>
<protein>
    <submittedName>
        <fullName evidence="2">Uncharacterized protein</fullName>
    </submittedName>
</protein>
<sequence length="253" mass="27195">MMLLKSPFLVLVASWIGTLSLFSTGGRAQSVCANWWNSLAPSQQPTSITVRLRKRANVTPARIDGSKAGRQTTFVAPGTGACGITYTDDDSGACLWGGYNAVQPPPDGQQPGWHVVNFMTNLSHGAFLVLASVSSTRSYTQNCGKNMAWRSSRSSTYGLFLLIFLIKSYINRGGQQATGTVLDSCSFEDGGNLTVEQGCSSIYVTRAHGSLLLNFYLRRLLSLWVVTLAAPAASKSTVGTCEFLLQALAAFPY</sequence>
<keyword evidence="3" id="KW-1185">Reference proteome</keyword>
<dbReference type="AlphaFoldDB" id="A0A0L6VTZ1"/>
<evidence type="ECO:0000256" key="1">
    <source>
        <dbReference type="SAM" id="SignalP"/>
    </source>
</evidence>
<name>A0A0L6VTZ1_9BASI</name>
<evidence type="ECO:0000313" key="2">
    <source>
        <dbReference type="EMBL" id="KNZ63675.1"/>
    </source>
</evidence>
<dbReference type="Proteomes" id="UP000037035">
    <property type="component" value="Unassembled WGS sequence"/>
</dbReference>
<accession>A0A0L6VTZ1</accession>
<feature type="signal peptide" evidence="1">
    <location>
        <begin position="1"/>
        <end position="28"/>
    </location>
</feature>
<organism evidence="2 3">
    <name type="scientific">Puccinia sorghi</name>
    <dbReference type="NCBI Taxonomy" id="27349"/>
    <lineage>
        <taxon>Eukaryota</taxon>
        <taxon>Fungi</taxon>
        <taxon>Dikarya</taxon>
        <taxon>Basidiomycota</taxon>
        <taxon>Pucciniomycotina</taxon>
        <taxon>Pucciniomycetes</taxon>
        <taxon>Pucciniales</taxon>
        <taxon>Pucciniaceae</taxon>
        <taxon>Puccinia</taxon>
    </lineage>
</organism>
<comment type="caution">
    <text evidence="2">The sequence shown here is derived from an EMBL/GenBank/DDBJ whole genome shotgun (WGS) entry which is preliminary data.</text>
</comment>
<reference evidence="2 3" key="1">
    <citation type="submission" date="2015-08" db="EMBL/GenBank/DDBJ databases">
        <title>Next Generation Sequencing and Analysis of the Genome of Puccinia sorghi L Schw, the Causal Agent of Maize Common Rust.</title>
        <authorList>
            <person name="Rochi L."/>
            <person name="Burguener G."/>
            <person name="Darino M."/>
            <person name="Turjanski A."/>
            <person name="Kreff E."/>
            <person name="Dieguez M.J."/>
            <person name="Sacco F."/>
        </authorList>
    </citation>
    <scope>NUCLEOTIDE SEQUENCE [LARGE SCALE GENOMIC DNA]</scope>
    <source>
        <strain evidence="2 3">RO10H11247</strain>
    </source>
</reference>
<dbReference type="VEuPathDB" id="FungiDB:VP01_1114g2"/>
<gene>
    <name evidence="2" type="ORF">VP01_1114g2</name>
</gene>
<evidence type="ECO:0000313" key="3">
    <source>
        <dbReference type="Proteomes" id="UP000037035"/>
    </source>
</evidence>
<proteinExistence type="predicted"/>
<dbReference type="EMBL" id="LAVV01001277">
    <property type="protein sequence ID" value="KNZ63675.1"/>
    <property type="molecule type" value="Genomic_DNA"/>
</dbReference>
<feature type="chain" id="PRO_5005568559" evidence="1">
    <location>
        <begin position="29"/>
        <end position="253"/>
    </location>
</feature>